<comment type="caution">
    <text evidence="1">The sequence shown here is derived from an EMBL/GenBank/DDBJ whole genome shotgun (WGS) entry which is preliminary data.</text>
</comment>
<dbReference type="Proteomes" id="UP000230730">
    <property type="component" value="Unassembled WGS sequence"/>
</dbReference>
<accession>A0A2H0VJT5</accession>
<reference evidence="2" key="1">
    <citation type="submission" date="2017-09" db="EMBL/GenBank/DDBJ databases">
        <title>Depth-based differentiation of microbial function through sediment-hosted aquifers and enrichment of novel symbionts in the deep terrestrial subsurface.</title>
        <authorList>
            <person name="Probst A.J."/>
            <person name="Ladd B."/>
            <person name="Jarett J.K."/>
            <person name="Geller-Mcgrath D.E."/>
            <person name="Sieber C.M.K."/>
            <person name="Emerson J.B."/>
            <person name="Anantharaman K."/>
            <person name="Thomas B.C."/>
            <person name="Malmstrom R."/>
            <person name="Stieglmeier M."/>
            <person name="Klingl A."/>
            <person name="Woyke T."/>
            <person name="Ryan C.M."/>
            <person name="Banfield J.F."/>
        </authorList>
    </citation>
    <scope>NUCLEOTIDE SEQUENCE [LARGE SCALE GENOMIC DNA]</scope>
</reference>
<sequence length="170" mass="19982">MAETHPFGVFVPPITNYFFLGSFTGKVEDTSYDWFYSNKRNQFWSIMEIVYGIDLSTKVKKQYLFTELRMAIADIIISCERKANSNLDMNLTNMVFNTEAINKVFQRNKIKSIYFSSRFAEKLFRKAFKDVMIQYQNIELITLPSPSPRYASMSKQEKVARYTELLPKLN</sequence>
<dbReference type="Gene3D" id="3.40.470.10">
    <property type="entry name" value="Uracil-DNA glycosylase-like domain"/>
    <property type="match status" value="1"/>
</dbReference>
<evidence type="ECO:0000313" key="1">
    <source>
        <dbReference type="EMBL" id="PIR99367.1"/>
    </source>
</evidence>
<evidence type="ECO:0000313" key="2">
    <source>
        <dbReference type="Proteomes" id="UP000230730"/>
    </source>
</evidence>
<organism evidence="1 2">
    <name type="scientific">Candidatus Collierbacteria bacterium CG10_big_fil_rev_8_21_14_0_10_43_36</name>
    <dbReference type="NCBI Taxonomy" id="1974534"/>
    <lineage>
        <taxon>Bacteria</taxon>
        <taxon>Candidatus Collieribacteriota</taxon>
    </lineage>
</organism>
<proteinExistence type="predicted"/>
<evidence type="ECO:0008006" key="3">
    <source>
        <dbReference type="Google" id="ProtNLM"/>
    </source>
</evidence>
<protein>
    <recommendedName>
        <fullName evidence="3">DNA-deoxyinosine glycosylase</fullName>
    </recommendedName>
</protein>
<gene>
    <name evidence="1" type="ORF">COT86_04380</name>
</gene>
<dbReference type="InterPro" id="IPR036895">
    <property type="entry name" value="Uracil-DNA_glycosylase-like_sf"/>
</dbReference>
<dbReference type="SUPFAM" id="SSF52141">
    <property type="entry name" value="Uracil-DNA glycosylase-like"/>
    <property type="match status" value="1"/>
</dbReference>
<dbReference type="AlphaFoldDB" id="A0A2H0VJT5"/>
<name>A0A2H0VJT5_9BACT</name>
<dbReference type="EMBL" id="PFAE01000067">
    <property type="protein sequence ID" value="PIR99367.1"/>
    <property type="molecule type" value="Genomic_DNA"/>
</dbReference>